<sequence>MYTISYDFGDTFVRLDDLQFAVRLFTVNNVYAPDPDRVVLSHGDGRVQLKADGLSWAGNQRKAEGAIELTIERGHDGRYIVNAKGSHADEICKSIMLEVVGINIAAINYDQGKREEIGLNRSIGAKHYPGFGMKMPLVFVEDAAGGSWYAMTKDSSVRAKRFAAHYDPYLEAFVLDLVHQEDARHRTNEITAPSWHIGACTERSRIVMERCGDLETNFNLVPYEQRTDIPAWLDGIKMVAIMHGEHWTGHAFHTFAGMEKDLAWIAERIPAHEVLVFLPAWDGRYYYNYPKYEPSEYMGGTEGFASLIRTARDMGFRVVPMMGANALNLQFAGQLGLQDAAAHDSWGQECRINWVDWDYDLSVESNSVLANLGHPEFRRHMLDRAGYLVDTFGVDGIFLDVSSYWVNDPRYSPYEGTLAWAQEMKARYPELLLFGENSYDALWGAFGLFHEGGAPGAYEYALYRYSRQTHYLAHPAPGKGSSGVHEWSWGVAGEEAPELIPTLSILADTISVHAGEAERQIEKAKVWKINLPGIAGAGQTQMEDLK</sequence>
<evidence type="ECO:0000313" key="2">
    <source>
        <dbReference type="Proteomes" id="UP000612456"/>
    </source>
</evidence>
<keyword evidence="2" id="KW-1185">Reference proteome</keyword>
<dbReference type="SUPFAM" id="SSF51445">
    <property type="entry name" value="(Trans)glycosidases"/>
    <property type="match status" value="1"/>
</dbReference>
<organism evidence="1 2">
    <name type="scientific">Paenibacillus nasutitermitis</name>
    <dbReference type="NCBI Taxonomy" id="1652958"/>
    <lineage>
        <taxon>Bacteria</taxon>
        <taxon>Bacillati</taxon>
        <taxon>Bacillota</taxon>
        <taxon>Bacilli</taxon>
        <taxon>Bacillales</taxon>
        <taxon>Paenibacillaceae</taxon>
        <taxon>Paenibacillus</taxon>
    </lineage>
</organism>
<name>A0A916YIA1_9BACL</name>
<accession>A0A916YIA1</accession>
<proteinExistence type="predicted"/>
<reference evidence="1" key="1">
    <citation type="journal article" date="2014" name="Int. J. Syst. Evol. Microbiol.">
        <title>Complete genome sequence of Corynebacterium casei LMG S-19264T (=DSM 44701T), isolated from a smear-ripened cheese.</title>
        <authorList>
            <consortium name="US DOE Joint Genome Institute (JGI-PGF)"/>
            <person name="Walter F."/>
            <person name="Albersmeier A."/>
            <person name="Kalinowski J."/>
            <person name="Ruckert C."/>
        </authorList>
    </citation>
    <scope>NUCLEOTIDE SEQUENCE</scope>
    <source>
        <strain evidence="1">CGMCC 1.15178</strain>
    </source>
</reference>
<gene>
    <name evidence="1" type="ORF">GCM10010911_00510</name>
</gene>
<evidence type="ECO:0000313" key="1">
    <source>
        <dbReference type="EMBL" id="GGD46904.1"/>
    </source>
</evidence>
<dbReference type="InterPro" id="IPR017853">
    <property type="entry name" value="GH"/>
</dbReference>
<dbReference type="AlphaFoldDB" id="A0A916YIA1"/>
<reference evidence="1" key="2">
    <citation type="submission" date="2020-09" db="EMBL/GenBank/DDBJ databases">
        <authorList>
            <person name="Sun Q."/>
            <person name="Zhou Y."/>
        </authorList>
    </citation>
    <scope>NUCLEOTIDE SEQUENCE</scope>
    <source>
        <strain evidence="1">CGMCC 1.15178</strain>
    </source>
</reference>
<protein>
    <submittedName>
        <fullName evidence="1">Uncharacterized protein</fullName>
    </submittedName>
</protein>
<dbReference type="RefSeq" id="WP_188988014.1">
    <property type="nucleotide sequence ID" value="NZ_BMHP01000001.1"/>
</dbReference>
<dbReference type="Gene3D" id="3.20.20.80">
    <property type="entry name" value="Glycosidases"/>
    <property type="match status" value="1"/>
</dbReference>
<dbReference type="EMBL" id="BMHP01000001">
    <property type="protein sequence ID" value="GGD46904.1"/>
    <property type="molecule type" value="Genomic_DNA"/>
</dbReference>
<dbReference type="Proteomes" id="UP000612456">
    <property type="component" value="Unassembled WGS sequence"/>
</dbReference>
<comment type="caution">
    <text evidence="1">The sequence shown here is derived from an EMBL/GenBank/DDBJ whole genome shotgun (WGS) entry which is preliminary data.</text>
</comment>